<dbReference type="EMBL" id="MU970182">
    <property type="protein sequence ID" value="KAK9319505.1"/>
    <property type="molecule type" value="Genomic_DNA"/>
</dbReference>
<dbReference type="Proteomes" id="UP001489719">
    <property type="component" value="Unassembled WGS sequence"/>
</dbReference>
<keyword evidence="2" id="KW-1185">Reference proteome</keyword>
<comment type="caution">
    <text evidence="1">The sequence shown here is derived from an EMBL/GenBank/DDBJ whole genome shotgun (WGS) entry which is preliminary data.</text>
</comment>
<organism evidence="1 2">
    <name type="scientific">Lipomyces orientalis</name>
    <dbReference type="NCBI Taxonomy" id="1233043"/>
    <lineage>
        <taxon>Eukaryota</taxon>
        <taxon>Fungi</taxon>
        <taxon>Dikarya</taxon>
        <taxon>Ascomycota</taxon>
        <taxon>Saccharomycotina</taxon>
        <taxon>Lipomycetes</taxon>
        <taxon>Lipomycetales</taxon>
        <taxon>Lipomycetaceae</taxon>
        <taxon>Lipomyces</taxon>
    </lineage>
</organism>
<sequence>MSTQYLHSRRWVVRSYGSTYPPCPGAIGADQHQTYYGNPLGMRQGAITSAMAGGPLVGALSSSFLCDRQAASQIGGALWCIGAAVQSASNGNVIYGEPLLKSFLGGQRGSNKLEMLAKGIEMGVLRINRSETYGDAASYQ</sequence>
<evidence type="ECO:0000313" key="2">
    <source>
        <dbReference type="Proteomes" id="UP001489719"/>
    </source>
</evidence>
<gene>
    <name evidence="1" type="ORF">V1517DRAFT_341654</name>
</gene>
<name>A0ACC3TEB8_9ASCO</name>
<accession>A0ACC3TEB8</accession>
<proteinExistence type="predicted"/>
<protein>
    <submittedName>
        <fullName evidence="1">Uncharacterized protein</fullName>
    </submittedName>
</protein>
<reference evidence="2" key="1">
    <citation type="journal article" date="2024" name="Front. Bioeng. Biotechnol.">
        <title>Genome-scale model development and genomic sequencing of the oleaginous clade Lipomyces.</title>
        <authorList>
            <person name="Czajka J.J."/>
            <person name="Han Y."/>
            <person name="Kim J."/>
            <person name="Mondo S.J."/>
            <person name="Hofstad B.A."/>
            <person name="Robles A."/>
            <person name="Haridas S."/>
            <person name="Riley R."/>
            <person name="LaButti K."/>
            <person name="Pangilinan J."/>
            <person name="Andreopoulos W."/>
            <person name="Lipzen A."/>
            <person name="Yan J."/>
            <person name="Wang M."/>
            <person name="Ng V."/>
            <person name="Grigoriev I.V."/>
            <person name="Spatafora J.W."/>
            <person name="Magnuson J.K."/>
            <person name="Baker S.E."/>
            <person name="Pomraning K.R."/>
        </authorList>
    </citation>
    <scope>NUCLEOTIDE SEQUENCE [LARGE SCALE GENOMIC DNA]</scope>
    <source>
        <strain evidence="2">CBS 10300</strain>
    </source>
</reference>
<evidence type="ECO:0000313" key="1">
    <source>
        <dbReference type="EMBL" id="KAK9319505.1"/>
    </source>
</evidence>